<gene>
    <name evidence="9" type="ORF">APZ00_25035</name>
</gene>
<dbReference type="InterPro" id="IPR011990">
    <property type="entry name" value="TPR-like_helical_dom_sf"/>
</dbReference>
<evidence type="ECO:0000256" key="6">
    <source>
        <dbReference type="SAM" id="MobiDB-lite"/>
    </source>
</evidence>
<evidence type="ECO:0000256" key="3">
    <source>
        <dbReference type="ARBA" id="ARBA00023237"/>
    </source>
</evidence>
<dbReference type="InterPro" id="IPR019734">
    <property type="entry name" value="TPR_rpt"/>
</dbReference>
<evidence type="ECO:0000256" key="1">
    <source>
        <dbReference type="ARBA" id="ARBA00004442"/>
    </source>
</evidence>
<sequence length="878" mass="95861">MPLRLLLSLVLVLGSLVQPLAAQHAIHDGQNRFDLFERSLKTSSPSERAMIRGYLAQSHADTPEGLFSAAWIAGRDGRASDEIRLYEAAIEADPELTAAYINLALAHEQAARPEAARDLYDKALATAPFDPDLVRNGFFLRKAHFGGRPAAMDFLAKWEAEVGSLDYAFDFVRALDAEAGGQHEEAEKLYQSAIAKDGSFEVYERLARLQLKKYTADTTPAAERLARVTRVLAPLLDHEGNAAAYYLIGRMISDDLDSSRTAITFLKAGFDLDPSAETAEEIFLAMSLHDAAAAVAFLQDAERKLPESYSLKLSMAWMNSSFLAHLDEATGLAHQAYALAPHDDGRLQALLMLGNIAQSYANFDAAYEIFREKLALPWAPQRRRQLLRAMVDNRIGAQKFNQANEHLDELKALGGEAEKWLSWKSSVTANALRLQRQMQEPRIVERPLAIGSREKVSVGFAFGSDGLSRKGLAQLDEIAAFLKSARGAGLSLSIEGHTDAAGSAAVNDSLSLRRARSVLTYLTLTHGIEAGRLQVSGFGSRFPAASNSSRKGRSVNRRTELRPLPADSPSSASLALAGRGSAFDPGAYRAVLGTEPPQIHDLRTMVPLVRLYRGRDHRFSPDGRYVASISSYREESGHATEAAYVYDASTGHAVAQLHEALEIVELVWRPDGGAIAYATADGFLKLYDIKAAAFTAVTRMGPTRIGGPLAWFPDGSALASGQHRLQEITIHDPRTLAERRRLQGVQWPHALGVSPDGRFLLAFDNRLDMSVWETGSWAGPQQVRAPMIPYRLVFHPDQPLVAFNARFEANGTAFAVMNFEQLRTTATWPGRGSHAIGLSAAGDSVLAASGSDHLVFSLPSLKLLRGFRAQEIKSDAQD</sequence>
<comment type="subcellular location">
    <subcellularLocation>
        <location evidence="1">Cell outer membrane</location>
    </subcellularLocation>
</comment>
<dbReference type="PANTHER" id="PTHR30329">
    <property type="entry name" value="STATOR ELEMENT OF FLAGELLAR MOTOR COMPLEX"/>
    <property type="match status" value="1"/>
</dbReference>
<evidence type="ECO:0000313" key="9">
    <source>
        <dbReference type="EMBL" id="ALV30499.1"/>
    </source>
</evidence>
<keyword evidence="2 5" id="KW-0472">Membrane</keyword>
<dbReference type="KEGG" id="pphr:APZ00_25035"/>
<dbReference type="PRINTS" id="PR01021">
    <property type="entry name" value="OMPADOMAIN"/>
</dbReference>
<feature type="chain" id="PRO_5006843126" description="OmpA-like domain-containing protein" evidence="7">
    <location>
        <begin position="25"/>
        <end position="878"/>
    </location>
</feature>
<evidence type="ECO:0000256" key="7">
    <source>
        <dbReference type="SAM" id="SignalP"/>
    </source>
</evidence>
<feature type="domain" description="OmpA-like" evidence="8">
    <location>
        <begin position="446"/>
        <end position="567"/>
    </location>
</feature>
<dbReference type="Gene3D" id="1.25.40.10">
    <property type="entry name" value="Tetratricopeptide repeat domain"/>
    <property type="match status" value="1"/>
</dbReference>
<dbReference type="PROSITE" id="PS51123">
    <property type="entry name" value="OMPA_2"/>
    <property type="match status" value="1"/>
</dbReference>
<dbReference type="GO" id="GO:0009279">
    <property type="term" value="C:cell outer membrane"/>
    <property type="evidence" value="ECO:0007669"/>
    <property type="project" value="UniProtKB-SubCell"/>
</dbReference>
<name>A0A0U3PNY5_9HYPH</name>
<dbReference type="Proteomes" id="UP000064921">
    <property type="component" value="Plasmid p.p-1"/>
</dbReference>
<feature type="repeat" description="TPR" evidence="4">
    <location>
        <begin position="97"/>
        <end position="130"/>
    </location>
</feature>
<protein>
    <recommendedName>
        <fullName evidence="8">OmpA-like domain-containing protein</fullName>
    </recommendedName>
</protein>
<dbReference type="InterPro" id="IPR036737">
    <property type="entry name" value="OmpA-like_sf"/>
</dbReference>
<dbReference type="Pfam" id="PF00691">
    <property type="entry name" value="OmpA"/>
    <property type="match status" value="1"/>
</dbReference>
<geneLocation type="plasmid" evidence="9 10">
    <name>p.p-1</name>
</geneLocation>
<dbReference type="InterPro" id="IPR006664">
    <property type="entry name" value="OMP_bac"/>
</dbReference>
<keyword evidence="7" id="KW-0732">Signal</keyword>
<dbReference type="CDD" id="cd07185">
    <property type="entry name" value="OmpA_C-like"/>
    <property type="match status" value="1"/>
</dbReference>
<dbReference type="InterPro" id="IPR006665">
    <property type="entry name" value="OmpA-like"/>
</dbReference>
<feature type="compositionally biased region" description="Low complexity" evidence="6">
    <location>
        <begin position="562"/>
        <end position="571"/>
    </location>
</feature>
<dbReference type="InterPro" id="IPR015943">
    <property type="entry name" value="WD40/YVTN_repeat-like_dom_sf"/>
</dbReference>
<dbReference type="PANTHER" id="PTHR30329:SF21">
    <property type="entry name" value="LIPOPROTEIN YIAD-RELATED"/>
    <property type="match status" value="1"/>
</dbReference>
<keyword evidence="4" id="KW-0802">TPR repeat</keyword>
<organism evidence="9 10">
    <name type="scientific">Pannonibacter phragmitetus</name>
    <dbReference type="NCBI Taxonomy" id="121719"/>
    <lineage>
        <taxon>Bacteria</taxon>
        <taxon>Pseudomonadati</taxon>
        <taxon>Pseudomonadota</taxon>
        <taxon>Alphaproteobacteria</taxon>
        <taxon>Hyphomicrobiales</taxon>
        <taxon>Stappiaceae</taxon>
        <taxon>Pannonibacter</taxon>
    </lineage>
</organism>
<keyword evidence="9" id="KW-0614">Plasmid</keyword>
<keyword evidence="3" id="KW-0998">Cell outer membrane</keyword>
<reference evidence="9 10" key="1">
    <citation type="submission" date="2015-10" db="EMBL/GenBank/DDBJ databases">
        <title>The world's first case of liver abscess caused by Pannonibacter phragmitetus.</title>
        <authorList>
            <person name="Ming D."/>
            <person name="Wang M."/>
            <person name="Zhou Y."/>
            <person name="Jiang T."/>
            <person name="Hu S."/>
        </authorList>
    </citation>
    <scope>NUCLEOTIDE SEQUENCE [LARGE SCALE GENOMIC DNA]</scope>
    <source>
        <strain evidence="9 10">31801</strain>
        <plasmid evidence="10">Plasmid p.p-1</plasmid>
    </source>
</reference>
<keyword evidence="10" id="KW-1185">Reference proteome</keyword>
<accession>A0A0U3PNY5</accession>
<dbReference type="RefSeq" id="WP_058901034.1">
    <property type="nucleotide sequence ID" value="NZ_CP013069.1"/>
</dbReference>
<evidence type="ECO:0000259" key="8">
    <source>
        <dbReference type="PROSITE" id="PS51123"/>
    </source>
</evidence>
<dbReference type="PROSITE" id="PS50005">
    <property type="entry name" value="TPR"/>
    <property type="match status" value="1"/>
</dbReference>
<evidence type="ECO:0000313" key="10">
    <source>
        <dbReference type="Proteomes" id="UP000064921"/>
    </source>
</evidence>
<dbReference type="SUPFAM" id="SSF103088">
    <property type="entry name" value="OmpA-like"/>
    <property type="match status" value="1"/>
</dbReference>
<feature type="signal peptide" evidence="7">
    <location>
        <begin position="1"/>
        <end position="24"/>
    </location>
</feature>
<dbReference type="InterPro" id="IPR011044">
    <property type="entry name" value="Quino_amine_DH_bsu"/>
</dbReference>
<proteinExistence type="predicted"/>
<feature type="region of interest" description="Disordered" evidence="6">
    <location>
        <begin position="542"/>
        <end position="571"/>
    </location>
</feature>
<dbReference type="SMART" id="SM00028">
    <property type="entry name" value="TPR"/>
    <property type="match status" value="3"/>
</dbReference>
<dbReference type="AlphaFoldDB" id="A0A0U3PNY5"/>
<dbReference type="SUPFAM" id="SSF48452">
    <property type="entry name" value="TPR-like"/>
    <property type="match status" value="1"/>
</dbReference>
<dbReference type="Gene3D" id="3.30.1330.60">
    <property type="entry name" value="OmpA-like domain"/>
    <property type="match status" value="1"/>
</dbReference>
<dbReference type="EMBL" id="CP013069">
    <property type="protein sequence ID" value="ALV30499.1"/>
    <property type="molecule type" value="Genomic_DNA"/>
</dbReference>
<dbReference type="Gene3D" id="2.130.10.10">
    <property type="entry name" value="YVTN repeat-like/Quinoprotein amine dehydrogenase"/>
    <property type="match status" value="1"/>
</dbReference>
<dbReference type="SUPFAM" id="SSF50969">
    <property type="entry name" value="YVTN repeat-like/Quinoprotein amine dehydrogenase"/>
    <property type="match status" value="1"/>
</dbReference>
<evidence type="ECO:0000256" key="5">
    <source>
        <dbReference type="PROSITE-ProRule" id="PRU00473"/>
    </source>
</evidence>
<evidence type="ECO:0000256" key="2">
    <source>
        <dbReference type="ARBA" id="ARBA00023136"/>
    </source>
</evidence>
<evidence type="ECO:0000256" key="4">
    <source>
        <dbReference type="PROSITE-ProRule" id="PRU00339"/>
    </source>
</evidence>
<dbReference type="InterPro" id="IPR050330">
    <property type="entry name" value="Bact_OuterMem_StrucFunc"/>
</dbReference>